<keyword evidence="2" id="KW-1185">Reference proteome</keyword>
<sequence>MVVFNEAARLYGALPSRHRLEVDAANQLHDLANGNHVPWGDTWDCAKDAALNLRRLYLDLSNELNARWPNAHLMPPAITADARDLVKLGYWALYSVLGPLINARQAVRGGYPPIQADTDFENDLMNILARVWASHAHLEGVTVVQLLSGANASMNAIVNEITLWGNVGQMLAPNISILGFVELLARVIAQQSNDLATLRTRLNATSTRGPPNLQYFHRATPQCLFVCAGQNNGGRTIVVTSTVDNWQGYGRVNDEMQNFRQTVRPTSAPVAGPAAFPVNVRSQGIRHEFDLVHNNANAPGTNADAIRLGVITAWQLVAANFTNHANEQCLPLRVPSFSVKPRCLRCQGLFRYNIAHNNQLQNEETAFRARKGQALNTMCFRNFGCAETIGHFYCAAAAAAANH</sequence>
<evidence type="ECO:0000313" key="2">
    <source>
        <dbReference type="Proteomes" id="UP001172101"/>
    </source>
</evidence>
<reference evidence="1" key="1">
    <citation type="submission" date="2023-06" db="EMBL/GenBank/DDBJ databases">
        <title>Genome-scale phylogeny and comparative genomics of the fungal order Sordariales.</title>
        <authorList>
            <consortium name="Lawrence Berkeley National Laboratory"/>
            <person name="Hensen N."/>
            <person name="Bonometti L."/>
            <person name="Westerberg I."/>
            <person name="Brannstrom I.O."/>
            <person name="Guillou S."/>
            <person name="Cros-Aarteil S."/>
            <person name="Calhoun S."/>
            <person name="Haridas S."/>
            <person name="Kuo A."/>
            <person name="Mondo S."/>
            <person name="Pangilinan J."/>
            <person name="Riley R."/>
            <person name="LaButti K."/>
            <person name="Andreopoulos B."/>
            <person name="Lipzen A."/>
            <person name="Chen C."/>
            <person name="Yanf M."/>
            <person name="Daum C."/>
            <person name="Ng V."/>
            <person name="Clum A."/>
            <person name="Steindorff A."/>
            <person name="Ohm R."/>
            <person name="Martin F."/>
            <person name="Silar P."/>
            <person name="Natvig D."/>
            <person name="Lalanne C."/>
            <person name="Gautier V."/>
            <person name="Ament-velasquez S.L."/>
            <person name="Kruys A."/>
            <person name="Hutchinson M.I."/>
            <person name="Powell A.J."/>
            <person name="Barry K."/>
            <person name="Miller A.N."/>
            <person name="Grigoriev I.V."/>
            <person name="Debuchy R."/>
            <person name="Gladieux P."/>
            <person name="Thoren M.H."/>
            <person name="Johannesson H."/>
        </authorList>
    </citation>
    <scope>NUCLEOTIDE SEQUENCE</scope>
    <source>
        <strain evidence="1">SMH2392-1A</strain>
    </source>
</reference>
<dbReference type="GeneID" id="85327902"/>
<dbReference type="EMBL" id="JAUIRO010000001">
    <property type="protein sequence ID" value="KAK0733950.1"/>
    <property type="molecule type" value="Genomic_DNA"/>
</dbReference>
<dbReference type="Proteomes" id="UP001172101">
    <property type="component" value="Unassembled WGS sequence"/>
</dbReference>
<dbReference type="RefSeq" id="XP_060302827.1">
    <property type="nucleotide sequence ID" value="XM_060444632.1"/>
</dbReference>
<gene>
    <name evidence="1" type="ORF">B0T26DRAFT_745925</name>
</gene>
<proteinExistence type="predicted"/>
<organism evidence="1 2">
    <name type="scientific">Lasiosphaeria miniovina</name>
    <dbReference type="NCBI Taxonomy" id="1954250"/>
    <lineage>
        <taxon>Eukaryota</taxon>
        <taxon>Fungi</taxon>
        <taxon>Dikarya</taxon>
        <taxon>Ascomycota</taxon>
        <taxon>Pezizomycotina</taxon>
        <taxon>Sordariomycetes</taxon>
        <taxon>Sordariomycetidae</taxon>
        <taxon>Sordariales</taxon>
        <taxon>Lasiosphaeriaceae</taxon>
        <taxon>Lasiosphaeria</taxon>
    </lineage>
</organism>
<accession>A0AA40BGS0</accession>
<evidence type="ECO:0000313" key="1">
    <source>
        <dbReference type="EMBL" id="KAK0733950.1"/>
    </source>
</evidence>
<comment type="caution">
    <text evidence="1">The sequence shown here is derived from an EMBL/GenBank/DDBJ whole genome shotgun (WGS) entry which is preliminary data.</text>
</comment>
<name>A0AA40BGS0_9PEZI</name>
<protein>
    <submittedName>
        <fullName evidence="1">Uncharacterized protein</fullName>
    </submittedName>
</protein>
<dbReference type="AlphaFoldDB" id="A0AA40BGS0"/>